<evidence type="ECO:0000313" key="1">
    <source>
        <dbReference type="EMBL" id="MBC8431750.1"/>
    </source>
</evidence>
<protein>
    <submittedName>
        <fullName evidence="1">Type I-C CRISPR-associated protein Cas8c/Csd1</fullName>
    </submittedName>
</protein>
<accession>A0A8J6TS59</accession>
<dbReference type="Proteomes" id="UP000605201">
    <property type="component" value="Unassembled WGS sequence"/>
</dbReference>
<dbReference type="CDD" id="cd09642">
    <property type="entry name" value="Cas8c_I-C"/>
    <property type="match status" value="1"/>
</dbReference>
<organism evidence="1 2">
    <name type="scientific">Candidatus Desulfatibia vada</name>
    <dbReference type="NCBI Taxonomy" id="2841696"/>
    <lineage>
        <taxon>Bacteria</taxon>
        <taxon>Pseudomonadati</taxon>
        <taxon>Thermodesulfobacteriota</taxon>
        <taxon>Desulfobacteria</taxon>
        <taxon>Desulfobacterales</taxon>
        <taxon>Desulfobacterales incertae sedis</taxon>
        <taxon>Candidatus Desulfatibia</taxon>
    </lineage>
</organism>
<proteinExistence type="predicted"/>
<evidence type="ECO:0000313" key="2">
    <source>
        <dbReference type="Proteomes" id="UP000605201"/>
    </source>
</evidence>
<comment type="caution">
    <text evidence="1">The sequence shown here is derived from an EMBL/GenBank/DDBJ whole genome shotgun (WGS) entry which is preliminary data.</text>
</comment>
<name>A0A8J6TS59_9BACT</name>
<reference evidence="1 2" key="1">
    <citation type="submission" date="2020-08" db="EMBL/GenBank/DDBJ databases">
        <title>Bridging the membrane lipid divide: bacteria of the FCB group superphylum have the potential to synthesize archaeal ether lipids.</title>
        <authorList>
            <person name="Villanueva L."/>
            <person name="Von Meijenfeldt F.A.B."/>
            <person name="Westbye A.B."/>
            <person name="Yadav S."/>
            <person name="Hopmans E.C."/>
            <person name="Dutilh B.E."/>
            <person name="Sinninghe Damste J.S."/>
        </authorList>
    </citation>
    <scope>NUCLEOTIDE SEQUENCE [LARGE SCALE GENOMIC DNA]</scope>
    <source>
        <strain evidence="1">NIOZ-UU17</strain>
    </source>
</reference>
<gene>
    <name evidence="1" type="primary">cas8c</name>
    <name evidence="1" type="ORF">H8D96_07495</name>
</gene>
<sequence>MILQALKEYYDRKATDPESDIAPEGFEKKPIPFLIVIDRNGKFINLEDTREKIGKKSIAKTFLVPRSKPRAGSLSYKTTFLLWDHAGYVLQHPDDEKAKNQHSTWLRSLKELPPELNNHEGVAAILKFYDSGGVDDVKSHPTWGECTKVLSCNMTFKLAGEISPIPCYQAVQEYVNQALKASRDTADESIEDKVVGRCLVTGEVGEIVRVHSDTRISKDSKKLVGFQKKHGFDSYGKEQGYNAPVGKSAEFAYTTSLNTLLKSNSRMLVGDAVTVCWSEKSSDLENHIADFFSEPPKDDPDRGVEAVRSLFRSLESGVFQTQRDNRFYVLGLAPNSARIAVRFWIVDTVAGMASKIKLHFDDLRIVHGPRDKDVFSLFRLLVSTAVQGKANNISPNLAGETMRSILEGLPYPKTLLQAAIRRIRAEHEIIYPRAALIKACINRSIRYKNSSIKEELKMSLDENNTNIGYRLGRLFAALEKIQIRKFTQGGGKEPNSTIRDKYYGSASGTPATVFGTLIRLSKHHLSGLDNVGERINFERLLGEIVSDICDFPPHLKLEDQGRFAIGYYHQMQAFYTKKEKQD</sequence>
<dbReference type="Pfam" id="PF09709">
    <property type="entry name" value="Cas_Csd1"/>
    <property type="match status" value="1"/>
</dbReference>
<dbReference type="AlphaFoldDB" id="A0A8J6TS59"/>
<dbReference type="InterPro" id="IPR010144">
    <property type="entry name" value="CRISPR-assoc_prot_Csd1-typ"/>
</dbReference>
<dbReference type="EMBL" id="JACNIG010000171">
    <property type="protein sequence ID" value="MBC8431750.1"/>
    <property type="molecule type" value="Genomic_DNA"/>
</dbReference>
<dbReference type="NCBIfam" id="TIGR01863">
    <property type="entry name" value="cas_Csd1"/>
    <property type="match status" value="1"/>
</dbReference>